<organism evidence="7 8">
    <name type="scientific">Neocallimastix californiae</name>
    <dbReference type="NCBI Taxonomy" id="1754190"/>
    <lineage>
        <taxon>Eukaryota</taxon>
        <taxon>Fungi</taxon>
        <taxon>Fungi incertae sedis</taxon>
        <taxon>Chytridiomycota</taxon>
        <taxon>Chytridiomycota incertae sedis</taxon>
        <taxon>Neocallimastigomycetes</taxon>
        <taxon>Neocallimastigales</taxon>
        <taxon>Neocallimastigaceae</taxon>
        <taxon>Neocallimastix</taxon>
    </lineage>
</organism>
<dbReference type="Gene3D" id="1.10.10.10">
    <property type="entry name" value="Winged helix-like DNA-binding domain superfamily/Winged helix DNA-binding domain"/>
    <property type="match status" value="1"/>
</dbReference>
<dbReference type="PANTHER" id="PTHR46572:SF2">
    <property type="entry name" value="RHO1 GDP-GTP EXCHANGE PROTEIN 1-RELATED"/>
    <property type="match status" value="1"/>
</dbReference>
<dbReference type="PROSITE" id="PS50219">
    <property type="entry name" value="CNH"/>
    <property type="match status" value="1"/>
</dbReference>
<name>A0A1Y2AGL8_9FUNG</name>
<dbReference type="PROSITE" id="PS50003">
    <property type="entry name" value="PH_DOMAIN"/>
    <property type="match status" value="1"/>
</dbReference>
<sequence>MDDEVYQIGDLRDKYPLVDHSPLLSEIASDFHETISLVCHIKDNIEYLDCFSGEEAVTLLAEILGTEDRKVALLTGQILEENGMFHDVVYMHKLMDNKDMFYQMHTLALPLAGANNLDKSNKNKISYPTGVLVNIAQCYSPTCFEDSPCYSYSCPKRRIYEKVVNKKVSLEHIKTTINNTLPLQNTWSTSIGKPYIKKMEKKEIKRQEIIYEFIQTEKEYVEDLFSVKTKIMEPLAEGRVPKIGEEFVRNVFNNIDELYEVNKNFYDNIRELQKRKPILESIGDIVKDFVPNLYCYERYGRSQPRAKHILQIEKNNNKNLNNFFKNAQYKPEFRRLPIESFLARPTTRLGRYPILLKDIIKNTPEGHRDIILLNDALQGIENILKEVNNQAGRATNKLKLEEWSLLLESERKDDISMLRLENPDREFIREGKLELKRYANESQNHSNIPITLVLLDNMLIITKPKVNSIEIYKKPIPLQLLSIIVDENNENGVDMSSKHKRSSKSESQKYYTFTLVHQGVGSYSLQTTVYSDQKSWIECIKKQQSKFKKETITKMIPLITNPGTKIIAANYVSNILFLLATENGVYIQSDNKMKLVLPLSKISHMEVMLQYKLLFIIANKEVYPFNIDLLVNGLYITKPSLRKIKKLCSNVTFIAVGRCDDRDLLCCVKTTSLNSTIKIYAPKGDGLIKLQQNKSLNDSIILYKQFYIPSEARTITFLKKSLCIGCIKGFEVVDINTLTTQSLLSNNSMFDFVLKSDNIPIRMFRTPRQDFLLLYSKVGFYLDKNGNRSRPDIIFRWFGTPTTFAYCPPYIISFEHNSISIWEENSPEVVKQIIPSNSLKLLYENNNQILITEMKNQLQVISILHIAPYQYYG</sequence>
<keyword evidence="3" id="KW-0175">Coiled coil</keyword>
<dbReference type="EMBL" id="MCOG01000262">
    <property type="protein sequence ID" value="ORY21632.1"/>
    <property type="molecule type" value="Genomic_DNA"/>
</dbReference>
<dbReference type="InterPro" id="IPR041675">
    <property type="entry name" value="PH_5"/>
</dbReference>
<feature type="domain" description="PH" evidence="4">
    <location>
        <begin position="426"/>
        <end position="545"/>
    </location>
</feature>
<dbReference type="PANTHER" id="PTHR46572">
    <property type="entry name" value="RHO1 GDP-GTP EXCHANGE PROTEIN 1-RELATED"/>
    <property type="match status" value="1"/>
</dbReference>
<dbReference type="CDD" id="cd00160">
    <property type="entry name" value="RhoGEF"/>
    <property type="match status" value="1"/>
</dbReference>
<dbReference type="Pfam" id="PF00780">
    <property type="entry name" value="CNH"/>
    <property type="match status" value="1"/>
</dbReference>
<evidence type="ECO:0000256" key="1">
    <source>
        <dbReference type="ARBA" id="ARBA00022553"/>
    </source>
</evidence>
<dbReference type="InterPro" id="IPR000219">
    <property type="entry name" value="DH_dom"/>
</dbReference>
<dbReference type="InterPro" id="IPR036390">
    <property type="entry name" value="WH_DNA-bd_sf"/>
</dbReference>
<proteinExistence type="predicted"/>
<dbReference type="InterPro" id="IPR052233">
    <property type="entry name" value="Rho-type_GEFs"/>
</dbReference>
<dbReference type="InterPro" id="IPR035899">
    <property type="entry name" value="DBL_dom_sf"/>
</dbReference>
<feature type="domain" description="DH" evidence="5">
    <location>
        <begin position="205"/>
        <end position="390"/>
    </location>
</feature>
<dbReference type="SUPFAM" id="SSF50729">
    <property type="entry name" value="PH domain-like"/>
    <property type="match status" value="1"/>
</dbReference>
<evidence type="ECO:0008006" key="9">
    <source>
        <dbReference type="Google" id="ProtNLM"/>
    </source>
</evidence>
<dbReference type="InterPro" id="IPR000591">
    <property type="entry name" value="DEP_dom"/>
</dbReference>
<dbReference type="Gene3D" id="2.30.29.30">
    <property type="entry name" value="Pleckstrin-homology domain (PH domain)/Phosphotyrosine-binding domain (PTB)"/>
    <property type="match status" value="1"/>
</dbReference>
<reference evidence="7 8" key="1">
    <citation type="submission" date="2016-08" db="EMBL/GenBank/DDBJ databases">
        <title>A Parts List for Fungal Cellulosomes Revealed by Comparative Genomics.</title>
        <authorList>
            <consortium name="DOE Joint Genome Institute"/>
            <person name="Haitjema C.H."/>
            <person name="Gilmore S.P."/>
            <person name="Henske J.K."/>
            <person name="Solomon K.V."/>
            <person name="De Groot R."/>
            <person name="Kuo A."/>
            <person name="Mondo S.J."/>
            <person name="Salamov A.A."/>
            <person name="Labutti K."/>
            <person name="Zhao Z."/>
            <person name="Chiniquy J."/>
            <person name="Barry K."/>
            <person name="Brewer H.M."/>
            <person name="Purvine S.O."/>
            <person name="Wright A.T."/>
            <person name="Boxma B."/>
            <person name="Van Alen T."/>
            <person name="Hackstein J.H."/>
            <person name="Baker S.E."/>
            <person name="Grigoriev I.V."/>
            <person name="O'Malley M.A."/>
        </authorList>
    </citation>
    <scope>NUCLEOTIDE SEQUENCE [LARGE SCALE GENOMIC DNA]</scope>
    <source>
        <strain evidence="7 8">G1</strain>
    </source>
</reference>
<dbReference type="InterPro" id="IPR001849">
    <property type="entry name" value="PH_domain"/>
</dbReference>
<dbReference type="SMART" id="SM00036">
    <property type="entry name" value="CNH"/>
    <property type="match status" value="1"/>
</dbReference>
<evidence type="ECO:0000313" key="7">
    <source>
        <dbReference type="EMBL" id="ORY21632.1"/>
    </source>
</evidence>
<evidence type="ECO:0000313" key="8">
    <source>
        <dbReference type="Proteomes" id="UP000193920"/>
    </source>
</evidence>
<dbReference type="InterPro" id="IPR036388">
    <property type="entry name" value="WH-like_DNA-bd_sf"/>
</dbReference>
<dbReference type="InterPro" id="IPR001180">
    <property type="entry name" value="CNH_dom"/>
</dbReference>
<evidence type="ECO:0000259" key="4">
    <source>
        <dbReference type="PROSITE" id="PS50003"/>
    </source>
</evidence>
<dbReference type="SMART" id="SM00325">
    <property type="entry name" value="RhoGEF"/>
    <property type="match status" value="1"/>
</dbReference>
<dbReference type="SUPFAM" id="SSF46785">
    <property type="entry name" value="Winged helix' DNA-binding domain"/>
    <property type="match status" value="1"/>
</dbReference>
<keyword evidence="2" id="KW-0344">Guanine-nucleotide releasing factor</keyword>
<dbReference type="SUPFAM" id="SSF48065">
    <property type="entry name" value="DBL homology domain (DH-domain)"/>
    <property type="match status" value="1"/>
</dbReference>
<dbReference type="PROSITE" id="PS50010">
    <property type="entry name" value="DH_2"/>
    <property type="match status" value="1"/>
</dbReference>
<evidence type="ECO:0000259" key="6">
    <source>
        <dbReference type="PROSITE" id="PS50219"/>
    </source>
</evidence>
<gene>
    <name evidence="7" type="ORF">LY90DRAFT_431854</name>
</gene>
<feature type="domain" description="CNH" evidence="6">
    <location>
        <begin position="563"/>
        <end position="849"/>
    </location>
</feature>
<evidence type="ECO:0000259" key="5">
    <source>
        <dbReference type="PROSITE" id="PS50010"/>
    </source>
</evidence>
<feature type="coiled-coil region" evidence="3">
    <location>
        <begin position="370"/>
        <end position="397"/>
    </location>
</feature>
<protein>
    <recommendedName>
        <fullName evidence="9">CNH-domain-containing protein</fullName>
    </recommendedName>
</protein>
<dbReference type="OrthoDB" id="2272012at2759"/>
<dbReference type="InterPro" id="IPR011993">
    <property type="entry name" value="PH-like_dom_sf"/>
</dbReference>
<dbReference type="Pfam" id="PF15405">
    <property type="entry name" value="PH_5"/>
    <property type="match status" value="1"/>
</dbReference>
<dbReference type="Gene3D" id="1.20.900.10">
    <property type="entry name" value="Dbl homology (DH) domain"/>
    <property type="match status" value="1"/>
</dbReference>
<dbReference type="GO" id="GO:0005085">
    <property type="term" value="F:guanyl-nucleotide exchange factor activity"/>
    <property type="evidence" value="ECO:0007669"/>
    <property type="project" value="UniProtKB-KW"/>
</dbReference>
<evidence type="ECO:0000256" key="2">
    <source>
        <dbReference type="ARBA" id="ARBA00022658"/>
    </source>
</evidence>
<accession>A0A1Y2AGL8</accession>
<dbReference type="SMART" id="SM00233">
    <property type="entry name" value="PH"/>
    <property type="match status" value="1"/>
</dbReference>
<comment type="caution">
    <text evidence="7">The sequence shown here is derived from an EMBL/GenBank/DDBJ whole genome shotgun (WGS) entry which is preliminary data.</text>
</comment>
<keyword evidence="1" id="KW-0597">Phosphoprotein</keyword>
<dbReference type="GO" id="GO:0035556">
    <property type="term" value="P:intracellular signal transduction"/>
    <property type="evidence" value="ECO:0007669"/>
    <property type="project" value="InterPro"/>
</dbReference>
<dbReference type="STRING" id="1754190.A0A1Y2AGL8"/>
<dbReference type="Pfam" id="PF00610">
    <property type="entry name" value="DEP"/>
    <property type="match status" value="1"/>
</dbReference>
<dbReference type="Proteomes" id="UP000193920">
    <property type="component" value="Unassembled WGS sequence"/>
</dbReference>
<evidence type="ECO:0000256" key="3">
    <source>
        <dbReference type="SAM" id="Coils"/>
    </source>
</evidence>
<dbReference type="AlphaFoldDB" id="A0A1Y2AGL8"/>
<dbReference type="Pfam" id="PF00621">
    <property type="entry name" value="RhoGEF"/>
    <property type="match status" value="1"/>
</dbReference>
<keyword evidence="8" id="KW-1185">Reference proteome</keyword>